<gene>
    <name evidence="1" type="primary">Acey_s0043.g854</name>
    <name evidence="1" type="ORF">Y032_0043g854</name>
</gene>
<accession>A0A016UFN6</accession>
<protein>
    <submittedName>
        <fullName evidence="1">Uncharacterized protein</fullName>
    </submittedName>
</protein>
<sequence length="73" mass="8120">MISVTGYLANYVMLRDAGRKNWLANLVSLCCMLMNPSPALTRALARLPWVYSCMQPPVQNRQGSSTVFLGSVR</sequence>
<evidence type="ECO:0000313" key="1">
    <source>
        <dbReference type="EMBL" id="EYC13667.1"/>
    </source>
</evidence>
<evidence type="ECO:0000313" key="2">
    <source>
        <dbReference type="Proteomes" id="UP000024635"/>
    </source>
</evidence>
<proteinExistence type="predicted"/>
<dbReference type="Proteomes" id="UP000024635">
    <property type="component" value="Unassembled WGS sequence"/>
</dbReference>
<name>A0A016UFN6_9BILA</name>
<reference evidence="2" key="1">
    <citation type="journal article" date="2015" name="Nat. Genet.">
        <title>The genome and transcriptome of the zoonotic hookworm Ancylostoma ceylanicum identify infection-specific gene families.</title>
        <authorList>
            <person name="Schwarz E.M."/>
            <person name="Hu Y."/>
            <person name="Antoshechkin I."/>
            <person name="Miller M.M."/>
            <person name="Sternberg P.W."/>
            <person name="Aroian R.V."/>
        </authorList>
    </citation>
    <scope>NUCLEOTIDE SEQUENCE</scope>
    <source>
        <strain evidence="2">HY135</strain>
    </source>
</reference>
<keyword evidence="2" id="KW-1185">Reference proteome</keyword>
<organism evidence="1 2">
    <name type="scientific">Ancylostoma ceylanicum</name>
    <dbReference type="NCBI Taxonomy" id="53326"/>
    <lineage>
        <taxon>Eukaryota</taxon>
        <taxon>Metazoa</taxon>
        <taxon>Ecdysozoa</taxon>
        <taxon>Nematoda</taxon>
        <taxon>Chromadorea</taxon>
        <taxon>Rhabditida</taxon>
        <taxon>Rhabditina</taxon>
        <taxon>Rhabditomorpha</taxon>
        <taxon>Strongyloidea</taxon>
        <taxon>Ancylostomatidae</taxon>
        <taxon>Ancylostomatinae</taxon>
        <taxon>Ancylostoma</taxon>
    </lineage>
</organism>
<comment type="caution">
    <text evidence="1">The sequence shown here is derived from an EMBL/GenBank/DDBJ whole genome shotgun (WGS) entry which is preliminary data.</text>
</comment>
<dbReference type="AlphaFoldDB" id="A0A016UFN6"/>
<dbReference type="EMBL" id="JARK01001379">
    <property type="protein sequence ID" value="EYC13667.1"/>
    <property type="molecule type" value="Genomic_DNA"/>
</dbReference>